<accession>A0A382HAB0</accession>
<protein>
    <submittedName>
        <fullName evidence="1">Uncharacterized protein</fullName>
    </submittedName>
</protein>
<feature type="non-terminal residue" evidence="1">
    <location>
        <position position="1"/>
    </location>
</feature>
<organism evidence="1">
    <name type="scientific">marine metagenome</name>
    <dbReference type="NCBI Taxonomy" id="408172"/>
    <lineage>
        <taxon>unclassified sequences</taxon>
        <taxon>metagenomes</taxon>
        <taxon>ecological metagenomes</taxon>
    </lineage>
</organism>
<proteinExistence type="predicted"/>
<evidence type="ECO:0000313" key="1">
    <source>
        <dbReference type="EMBL" id="SVB84035.1"/>
    </source>
</evidence>
<dbReference type="EMBL" id="UINC01059998">
    <property type="protein sequence ID" value="SVB84035.1"/>
    <property type="molecule type" value="Genomic_DNA"/>
</dbReference>
<gene>
    <name evidence="1" type="ORF">METZ01_LOCUS236889</name>
</gene>
<sequence length="242" mass="26171">VEAEDEARGLAHGLAEYVGLTADTPPASAIDPQEWGVSVPFGRCGLDDRPHEHVRVLGTDEAWCDRLDLDGAITTTPISEGECATFRPGFVQRIRARPKQGRRVLVAFQTEDHTPLSGHAAAWAAPGAEVPEEAGERVRQTHSAFDDVVAAGQEQIRVQVAQFMEAMQRRLDQTEGLAGLQQEARRAGSYDAGPDDDLFDAQRDLVTLGVLAGIGTMRQGRFRFPGMFGAVAPLFDLLANPS</sequence>
<reference evidence="1" key="1">
    <citation type="submission" date="2018-05" db="EMBL/GenBank/DDBJ databases">
        <authorList>
            <person name="Lanie J.A."/>
            <person name="Ng W.-L."/>
            <person name="Kazmierczak K.M."/>
            <person name="Andrzejewski T.M."/>
            <person name="Davidsen T.M."/>
            <person name="Wayne K.J."/>
            <person name="Tettelin H."/>
            <person name="Glass J.I."/>
            <person name="Rusch D."/>
            <person name="Podicherti R."/>
            <person name="Tsui H.-C.T."/>
            <person name="Winkler M.E."/>
        </authorList>
    </citation>
    <scope>NUCLEOTIDE SEQUENCE</scope>
</reference>
<name>A0A382HAB0_9ZZZZ</name>
<dbReference type="AlphaFoldDB" id="A0A382HAB0"/>